<feature type="binding site" evidence="9">
    <location>
        <position position="216"/>
    </location>
    <ligand>
        <name>iminosuccinate</name>
        <dbReference type="ChEBI" id="CHEBI:77875"/>
    </ligand>
</feature>
<comment type="caution">
    <text evidence="10">The sequence shown here is derived from an EMBL/GenBank/DDBJ whole genome shotgun (WGS) entry which is preliminary data.</text>
</comment>
<evidence type="ECO:0000256" key="5">
    <source>
        <dbReference type="ARBA" id="ARBA00022679"/>
    </source>
</evidence>
<evidence type="ECO:0000256" key="6">
    <source>
        <dbReference type="ARBA" id="ARBA00022723"/>
    </source>
</evidence>
<sequence length="304" mass="33848">MYSDDAGLIEEIMRLKEKRKAILLVHNYQLGEVQDIADYTGDSLELSRIASQTDSRVIVFCGVHFMAEIASILCPDKTVLLPDINAGCPMADMINAGGLRALMKEYPNAPAIAYVNTSAEVKAEAFICCTSTNAVRVAESVDSPEVIFVPDKYLAHYTSSCVKKKFIIWDGYCPTHIKIIPEDILRERALHPQAEVMVHPECTPAVAALADRVVSTGGMCKFAKESSAKEFIIGTEIGMLHRLRKENPDKKFYPASELAICPNMKRINLEKVLWSLQDMKNEIKVPEEIRLKAKSSVDRMLAVK</sequence>
<dbReference type="UniPathway" id="UPA00253">
    <property type="reaction ID" value="UER00327"/>
</dbReference>
<dbReference type="PANTHER" id="PTHR30573">
    <property type="entry name" value="QUINOLINATE SYNTHETASE A"/>
    <property type="match status" value="1"/>
</dbReference>
<comment type="pathway">
    <text evidence="1 9">Cofactor biosynthesis; NAD(+) biosynthesis; quinolinate from iminoaspartate: step 1/1.</text>
</comment>
<dbReference type="InterPro" id="IPR036094">
    <property type="entry name" value="NadA_sf"/>
</dbReference>
<proteinExistence type="inferred from homology"/>
<accession>A0A2M7S511</accession>
<comment type="catalytic activity">
    <reaction evidence="9">
        <text>iminosuccinate + dihydroxyacetone phosphate = quinolinate + phosphate + 2 H2O + H(+)</text>
        <dbReference type="Rhea" id="RHEA:25888"/>
        <dbReference type="ChEBI" id="CHEBI:15377"/>
        <dbReference type="ChEBI" id="CHEBI:15378"/>
        <dbReference type="ChEBI" id="CHEBI:29959"/>
        <dbReference type="ChEBI" id="CHEBI:43474"/>
        <dbReference type="ChEBI" id="CHEBI:57642"/>
        <dbReference type="ChEBI" id="CHEBI:77875"/>
        <dbReference type="EC" id="2.5.1.72"/>
    </reaction>
</comment>
<evidence type="ECO:0000256" key="7">
    <source>
        <dbReference type="ARBA" id="ARBA00023004"/>
    </source>
</evidence>
<organism evidence="10 11">
    <name type="scientific">Candidatus Desantisbacteria bacterium CG_4_10_14_0_8_um_filter_48_22</name>
    <dbReference type="NCBI Taxonomy" id="1974543"/>
    <lineage>
        <taxon>Bacteria</taxon>
        <taxon>Candidatus Desantisiibacteriota</taxon>
    </lineage>
</organism>
<dbReference type="NCBIfam" id="NF006878">
    <property type="entry name" value="PRK09375.1-2"/>
    <property type="match status" value="1"/>
</dbReference>
<comment type="function">
    <text evidence="9">Catalyzes the condensation of iminoaspartate with dihydroxyacetone phosphate to form quinolinate.</text>
</comment>
<dbReference type="EC" id="2.5.1.72" evidence="2 9"/>
<comment type="subcellular location">
    <subcellularLocation>
        <location evidence="9">Cytoplasm</location>
    </subcellularLocation>
</comment>
<dbReference type="Proteomes" id="UP000229307">
    <property type="component" value="Unassembled WGS sequence"/>
</dbReference>
<keyword evidence="5 9" id="KW-0808">Transferase</keyword>
<dbReference type="HAMAP" id="MF_00568">
    <property type="entry name" value="NadA_type2"/>
    <property type="match status" value="1"/>
</dbReference>
<keyword evidence="6 9" id="KW-0479">Metal-binding</keyword>
<feature type="binding site" evidence="9">
    <location>
        <position position="131"/>
    </location>
    <ligand>
        <name>iminosuccinate</name>
        <dbReference type="ChEBI" id="CHEBI:77875"/>
    </ligand>
</feature>
<comment type="similarity">
    <text evidence="9">Belongs to the quinolinate synthase family. Type 2 subfamily.</text>
</comment>
<comment type="cofactor">
    <cofactor evidence="9">
        <name>[4Fe-4S] cluster</name>
        <dbReference type="ChEBI" id="CHEBI:49883"/>
    </cofactor>
    <text evidence="9">Binds 1 [4Fe-4S] cluster per subunit.</text>
</comment>
<dbReference type="EMBL" id="PFMR01000341">
    <property type="protein sequence ID" value="PIZ14519.1"/>
    <property type="molecule type" value="Genomic_DNA"/>
</dbReference>
<keyword evidence="9" id="KW-0963">Cytoplasm</keyword>
<keyword evidence="7 9" id="KW-0408">Iron</keyword>
<dbReference type="GO" id="GO:0034628">
    <property type="term" value="P:'de novo' NAD+ biosynthetic process from L-aspartate"/>
    <property type="evidence" value="ECO:0007669"/>
    <property type="project" value="TreeGrafter"/>
</dbReference>
<dbReference type="GO" id="GO:0005737">
    <property type="term" value="C:cytoplasm"/>
    <property type="evidence" value="ECO:0007669"/>
    <property type="project" value="UniProtKB-SubCell"/>
</dbReference>
<evidence type="ECO:0000256" key="3">
    <source>
        <dbReference type="ARBA" id="ARBA00022485"/>
    </source>
</evidence>
<feature type="binding site" evidence="9">
    <location>
        <position position="88"/>
    </location>
    <ligand>
        <name>[4Fe-4S] cluster</name>
        <dbReference type="ChEBI" id="CHEBI:49883"/>
    </ligand>
</feature>
<name>A0A2M7S511_9BACT</name>
<feature type="binding site" evidence="9">
    <location>
        <position position="26"/>
    </location>
    <ligand>
        <name>iminosuccinate</name>
        <dbReference type="ChEBI" id="CHEBI:77875"/>
    </ligand>
</feature>
<keyword evidence="4 9" id="KW-0662">Pyridine nucleotide biosynthesis</keyword>
<dbReference type="PANTHER" id="PTHR30573:SF0">
    <property type="entry name" value="QUINOLINATE SYNTHASE, CHLOROPLASTIC"/>
    <property type="match status" value="1"/>
</dbReference>
<reference evidence="11" key="1">
    <citation type="submission" date="2017-09" db="EMBL/GenBank/DDBJ databases">
        <title>Depth-based differentiation of microbial function through sediment-hosted aquifers and enrichment of novel symbionts in the deep terrestrial subsurface.</title>
        <authorList>
            <person name="Probst A.J."/>
            <person name="Ladd B."/>
            <person name="Jarett J.K."/>
            <person name="Geller-Mcgrath D.E."/>
            <person name="Sieber C.M.K."/>
            <person name="Emerson J.B."/>
            <person name="Anantharaman K."/>
            <person name="Thomas B.C."/>
            <person name="Malmstrom R."/>
            <person name="Stieglmeier M."/>
            <person name="Klingl A."/>
            <person name="Woyke T."/>
            <person name="Ryan C.M."/>
            <person name="Banfield J.F."/>
        </authorList>
    </citation>
    <scope>NUCLEOTIDE SEQUENCE [LARGE SCALE GENOMIC DNA]</scope>
</reference>
<dbReference type="AlphaFoldDB" id="A0A2M7S511"/>
<dbReference type="GO" id="GO:0008987">
    <property type="term" value="F:quinolinate synthetase A activity"/>
    <property type="evidence" value="ECO:0007669"/>
    <property type="project" value="UniProtKB-UniRule"/>
</dbReference>
<keyword evidence="3 9" id="KW-0004">4Fe-4S</keyword>
<dbReference type="NCBIfam" id="TIGR00550">
    <property type="entry name" value="nadA"/>
    <property type="match status" value="1"/>
</dbReference>
<keyword evidence="8 9" id="KW-0411">Iron-sulfur</keyword>
<evidence type="ECO:0000256" key="1">
    <source>
        <dbReference type="ARBA" id="ARBA00005065"/>
    </source>
</evidence>
<feature type="binding site" evidence="9">
    <location>
        <begin position="114"/>
        <end position="116"/>
    </location>
    <ligand>
        <name>iminosuccinate</name>
        <dbReference type="ChEBI" id="CHEBI:77875"/>
    </ligand>
</feature>
<evidence type="ECO:0000313" key="11">
    <source>
        <dbReference type="Proteomes" id="UP000229307"/>
    </source>
</evidence>
<feature type="binding site" evidence="9">
    <location>
        <position position="173"/>
    </location>
    <ligand>
        <name>[4Fe-4S] cluster</name>
        <dbReference type="ChEBI" id="CHEBI:49883"/>
    </ligand>
</feature>
<protein>
    <recommendedName>
        <fullName evidence="2 9">Quinolinate synthase</fullName>
        <ecNumber evidence="2 9">2.5.1.72</ecNumber>
    </recommendedName>
</protein>
<evidence type="ECO:0000313" key="10">
    <source>
        <dbReference type="EMBL" id="PIZ14519.1"/>
    </source>
</evidence>
<dbReference type="Gene3D" id="3.40.50.10800">
    <property type="entry name" value="NadA-like"/>
    <property type="match status" value="3"/>
</dbReference>
<feature type="binding site" evidence="9">
    <location>
        <position position="261"/>
    </location>
    <ligand>
        <name>[4Fe-4S] cluster</name>
        <dbReference type="ChEBI" id="CHEBI:49883"/>
    </ligand>
</feature>
<dbReference type="InterPro" id="IPR023066">
    <property type="entry name" value="Quinolinate_synth_type2"/>
</dbReference>
<gene>
    <name evidence="9" type="primary">nadA</name>
    <name evidence="10" type="ORF">COY52_12315</name>
</gene>
<dbReference type="GO" id="GO:0051539">
    <property type="term" value="F:4 iron, 4 sulfur cluster binding"/>
    <property type="evidence" value="ECO:0007669"/>
    <property type="project" value="UniProtKB-KW"/>
</dbReference>
<evidence type="ECO:0000256" key="2">
    <source>
        <dbReference type="ARBA" id="ARBA00012669"/>
    </source>
</evidence>
<dbReference type="GO" id="GO:0046872">
    <property type="term" value="F:metal ion binding"/>
    <property type="evidence" value="ECO:0007669"/>
    <property type="project" value="UniProtKB-KW"/>
</dbReference>
<dbReference type="Pfam" id="PF02445">
    <property type="entry name" value="NadA"/>
    <property type="match status" value="1"/>
</dbReference>
<evidence type="ECO:0000256" key="4">
    <source>
        <dbReference type="ARBA" id="ARBA00022642"/>
    </source>
</evidence>
<evidence type="ECO:0000256" key="8">
    <source>
        <dbReference type="ARBA" id="ARBA00023014"/>
    </source>
</evidence>
<dbReference type="NCBIfam" id="NF006879">
    <property type="entry name" value="PRK09375.1-4"/>
    <property type="match status" value="1"/>
</dbReference>
<feature type="binding site" evidence="9">
    <location>
        <begin position="199"/>
        <end position="201"/>
    </location>
    <ligand>
        <name>iminosuccinate</name>
        <dbReference type="ChEBI" id="CHEBI:77875"/>
    </ligand>
</feature>
<feature type="binding site" evidence="9">
    <location>
        <position position="43"/>
    </location>
    <ligand>
        <name>iminosuccinate</name>
        <dbReference type="ChEBI" id="CHEBI:77875"/>
    </ligand>
</feature>
<dbReference type="SUPFAM" id="SSF142754">
    <property type="entry name" value="NadA-like"/>
    <property type="match status" value="1"/>
</dbReference>
<dbReference type="InterPro" id="IPR003473">
    <property type="entry name" value="NadA"/>
</dbReference>
<evidence type="ECO:0000256" key="9">
    <source>
        <dbReference type="HAMAP-Rule" id="MF_00568"/>
    </source>
</evidence>